<organism evidence="2 3">
    <name type="scientific">Stenotrophomonas aracearum</name>
    <dbReference type="NCBI Taxonomy" id="3003272"/>
    <lineage>
        <taxon>Bacteria</taxon>
        <taxon>Pseudomonadati</taxon>
        <taxon>Pseudomonadota</taxon>
        <taxon>Gammaproteobacteria</taxon>
        <taxon>Lysobacterales</taxon>
        <taxon>Lysobacteraceae</taxon>
        <taxon>Stenotrophomonas</taxon>
    </lineage>
</organism>
<sequence length="182" mass="20399">MTSQAFQTFTHVIQDAADLLAHFDTINSQPSPDNAEVLKRAGLVMALAALETYVEDRICEAAEHVVGRDGSGGRIRAFYLASLENDLKYFHTPTPDRVGKIFEKYLQINVLEGWVWNHYDPARAKGHLSAIAKKRGDIAHRSLRPVPGQPVSHAVTREDLRKHIRFISDLVAATDRFIEAKL</sequence>
<protein>
    <submittedName>
        <fullName evidence="2">HEPN domain-containing protein</fullName>
    </submittedName>
</protein>
<dbReference type="Proteomes" id="UP001305421">
    <property type="component" value="Chromosome"/>
</dbReference>
<reference evidence="2 3" key="1">
    <citation type="submission" date="2022-12" db="EMBL/GenBank/DDBJ databases">
        <title>Two new species, Stenotrophomonas aracearum and Stenotrophomonas oahuensis, isolated from Anthurium (Araceae family) in Hawaii.</title>
        <authorList>
            <person name="Chunag S.C."/>
            <person name="Dobhal S."/>
            <person name="Alvarez A."/>
            <person name="Arif M."/>
        </authorList>
    </citation>
    <scope>NUCLEOTIDE SEQUENCE [LARGE SCALE GENOMIC DNA]</scope>
    <source>
        <strain evidence="2 3">A5588</strain>
    </source>
</reference>
<name>A0ABY9YCV5_9GAMM</name>
<evidence type="ECO:0000313" key="2">
    <source>
        <dbReference type="EMBL" id="WNH48513.1"/>
    </source>
</evidence>
<keyword evidence="3" id="KW-1185">Reference proteome</keyword>
<feature type="domain" description="RiboL-PSP-HEPN" evidence="1">
    <location>
        <begin position="14"/>
        <end position="179"/>
    </location>
</feature>
<dbReference type="EMBL" id="CP115543">
    <property type="protein sequence ID" value="WNH48513.1"/>
    <property type="molecule type" value="Genomic_DNA"/>
</dbReference>
<dbReference type="InterPro" id="IPR041519">
    <property type="entry name" value="HEPN_RiboL-PSP"/>
</dbReference>
<evidence type="ECO:0000313" key="3">
    <source>
        <dbReference type="Proteomes" id="UP001305421"/>
    </source>
</evidence>
<dbReference type="Pfam" id="PF18735">
    <property type="entry name" value="HEPN_RiboL-PSP"/>
    <property type="match status" value="1"/>
</dbReference>
<evidence type="ECO:0000259" key="1">
    <source>
        <dbReference type="Pfam" id="PF18735"/>
    </source>
</evidence>
<accession>A0ABY9YCV5</accession>
<proteinExistence type="predicted"/>
<dbReference type="RefSeq" id="WP_311183072.1">
    <property type="nucleotide sequence ID" value="NZ_CP115543.1"/>
</dbReference>
<gene>
    <name evidence="2" type="ORF">PDM28_17920</name>
</gene>